<keyword evidence="2" id="KW-1185">Reference proteome</keyword>
<organism evidence="1 2">
    <name type="scientific">Phakopsora pachyrhizi</name>
    <name type="common">Asian soybean rust disease fungus</name>
    <dbReference type="NCBI Taxonomy" id="170000"/>
    <lineage>
        <taxon>Eukaryota</taxon>
        <taxon>Fungi</taxon>
        <taxon>Dikarya</taxon>
        <taxon>Basidiomycota</taxon>
        <taxon>Pucciniomycotina</taxon>
        <taxon>Pucciniomycetes</taxon>
        <taxon>Pucciniales</taxon>
        <taxon>Phakopsoraceae</taxon>
        <taxon>Phakopsora</taxon>
    </lineage>
</organism>
<protein>
    <submittedName>
        <fullName evidence="1">Uncharacterized protein</fullName>
    </submittedName>
</protein>
<evidence type="ECO:0000313" key="1">
    <source>
        <dbReference type="EMBL" id="CAH7675648.1"/>
    </source>
</evidence>
<reference evidence="1" key="1">
    <citation type="submission" date="2022-06" db="EMBL/GenBank/DDBJ databases">
        <authorList>
            <consortium name="SYNGENTA / RWTH Aachen University"/>
        </authorList>
    </citation>
    <scope>NUCLEOTIDE SEQUENCE</scope>
</reference>
<proteinExistence type="predicted"/>
<accession>A0AAV0AZC6</accession>
<dbReference type="EMBL" id="CALTRL010002390">
    <property type="protein sequence ID" value="CAH7675648.1"/>
    <property type="molecule type" value="Genomic_DNA"/>
</dbReference>
<gene>
    <name evidence="1" type="ORF">PPACK8108_LOCUS10682</name>
</gene>
<sequence>MSGVVLEFERFYLNGSNRFREKSSFRILADRNFHQNYHETDQTESSANKNFGWMKDSWIERRPPQPEINRVNSPTKFVSLWVAALFEPRQRITLPEAMGQ</sequence>
<evidence type="ECO:0000313" key="2">
    <source>
        <dbReference type="Proteomes" id="UP001153365"/>
    </source>
</evidence>
<comment type="caution">
    <text evidence="1">The sequence shown here is derived from an EMBL/GenBank/DDBJ whole genome shotgun (WGS) entry which is preliminary data.</text>
</comment>
<dbReference type="AlphaFoldDB" id="A0AAV0AZC6"/>
<name>A0AAV0AZC6_PHAPC</name>
<dbReference type="Proteomes" id="UP001153365">
    <property type="component" value="Unassembled WGS sequence"/>
</dbReference>